<organism evidence="7 8">
    <name type="scientific">Zymomonas mobilis</name>
    <dbReference type="NCBI Taxonomy" id="542"/>
    <lineage>
        <taxon>Bacteria</taxon>
        <taxon>Pseudomonadati</taxon>
        <taxon>Pseudomonadota</taxon>
        <taxon>Alphaproteobacteria</taxon>
        <taxon>Sphingomonadales</taxon>
        <taxon>Zymomonadaceae</taxon>
        <taxon>Zymomonas</taxon>
    </lineage>
</organism>
<feature type="transmembrane region" description="Helical" evidence="6">
    <location>
        <begin position="84"/>
        <end position="103"/>
    </location>
</feature>
<dbReference type="EMBL" id="VFOF01000001">
    <property type="protein sequence ID" value="TQL16603.1"/>
    <property type="molecule type" value="Genomic_DNA"/>
</dbReference>
<dbReference type="PANTHER" id="PTHR30086">
    <property type="entry name" value="ARGININE EXPORTER PROTEIN ARGO"/>
    <property type="match status" value="1"/>
</dbReference>
<sequence>MNIPTLPQQKKRRGKQHSRFRAFNRVTTAVRHRFFALQNTGFLMMLSLTECSSLCLFLLSNSITPGPNNTMLSASCFNYGFKKSLPFLAGVCLGFFLLALLVGSGFNALFRLFPFLYTAMKYICVAYLLYLAWKIATSKTSNNPKNSQSFGFFQSLGLQLINPKLWLAATGIASTYLPKGYAFPDLLKAALLGLFILLPCSLLWMVFGSFLHQWMNRPLLLRIFNFTMAGLLILSLYPILK</sequence>
<gene>
    <name evidence="7" type="ORF">FBY58_0139</name>
</gene>
<feature type="transmembrane region" description="Helical" evidence="6">
    <location>
        <begin position="115"/>
        <end position="136"/>
    </location>
</feature>
<dbReference type="GO" id="GO:0005886">
    <property type="term" value="C:plasma membrane"/>
    <property type="evidence" value="ECO:0007669"/>
    <property type="project" value="UniProtKB-SubCell"/>
</dbReference>
<feature type="transmembrane region" description="Helical" evidence="6">
    <location>
        <begin position="219"/>
        <end position="240"/>
    </location>
</feature>
<evidence type="ECO:0000256" key="4">
    <source>
        <dbReference type="ARBA" id="ARBA00022989"/>
    </source>
</evidence>
<reference evidence="7 8" key="1">
    <citation type="submission" date="2019-06" db="EMBL/GenBank/DDBJ databases">
        <title>Genome sequencing of Zymomonas mobilis strains for genetic engineering and biofuel applications.</title>
        <authorList>
            <person name="Teravest M."/>
        </authorList>
    </citation>
    <scope>NUCLEOTIDE SEQUENCE [LARGE SCALE GENOMIC DNA]</scope>
    <source>
        <strain evidence="7 8">AN0101</strain>
    </source>
</reference>
<proteinExistence type="predicted"/>
<evidence type="ECO:0000256" key="5">
    <source>
        <dbReference type="ARBA" id="ARBA00023136"/>
    </source>
</evidence>
<dbReference type="GO" id="GO:0033228">
    <property type="term" value="P:cysteine export across plasma membrane"/>
    <property type="evidence" value="ECO:0007669"/>
    <property type="project" value="TreeGrafter"/>
</dbReference>
<dbReference type="PANTHER" id="PTHR30086:SF20">
    <property type="entry name" value="ARGININE EXPORTER PROTEIN ARGO-RELATED"/>
    <property type="match status" value="1"/>
</dbReference>
<comment type="subcellular location">
    <subcellularLocation>
        <location evidence="1">Cell membrane</location>
        <topology evidence="1">Multi-pass membrane protein</topology>
    </subcellularLocation>
</comment>
<dbReference type="GO" id="GO:0015171">
    <property type="term" value="F:amino acid transmembrane transporter activity"/>
    <property type="evidence" value="ECO:0007669"/>
    <property type="project" value="TreeGrafter"/>
</dbReference>
<keyword evidence="2" id="KW-1003">Cell membrane</keyword>
<evidence type="ECO:0000313" key="7">
    <source>
        <dbReference type="EMBL" id="TQL16603.1"/>
    </source>
</evidence>
<keyword evidence="3 6" id="KW-0812">Transmembrane</keyword>
<keyword evidence="4 6" id="KW-1133">Transmembrane helix</keyword>
<comment type="caution">
    <text evidence="7">The sequence shown here is derived from an EMBL/GenBank/DDBJ whole genome shotgun (WGS) entry which is preliminary data.</text>
</comment>
<evidence type="ECO:0000256" key="1">
    <source>
        <dbReference type="ARBA" id="ARBA00004651"/>
    </source>
</evidence>
<dbReference type="Proteomes" id="UP000316887">
    <property type="component" value="Unassembled WGS sequence"/>
</dbReference>
<dbReference type="Pfam" id="PF01810">
    <property type="entry name" value="LysE"/>
    <property type="match status" value="1"/>
</dbReference>
<evidence type="ECO:0000256" key="6">
    <source>
        <dbReference type="SAM" id="Phobius"/>
    </source>
</evidence>
<evidence type="ECO:0000256" key="2">
    <source>
        <dbReference type="ARBA" id="ARBA00022475"/>
    </source>
</evidence>
<name>A0A542VZ85_ZYMMB</name>
<feature type="transmembrane region" description="Helical" evidence="6">
    <location>
        <begin position="156"/>
        <end position="177"/>
    </location>
</feature>
<feature type="transmembrane region" description="Helical" evidence="6">
    <location>
        <begin position="189"/>
        <end position="207"/>
    </location>
</feature>
<dbReference type="InterPro" id="IPR001123">
    <property type="entry name" value="LeuE-type"/>
</dbReference>
<protein>
    <submittedName>
        <fullName evidence="7">Threonine/homoserine/homoserine lactone efflux protein</fullName>
    </submittedName>
</protein>
<keyword evidence="5 6" id="KW-0472">Membrane</keyword>
<evidence type="ECO:0000256" key="3">
    <source>
        <dbReference type="ARBA" id="ARBA00022692"/>
    </source>
</evidence>
<evidence type="ECO:0000313" key="8">
    <source>
        <dbReference type="Proteomes" id="UP000316887"/>
    </source>
</evidence>
<accession>A0A542VZ85</accession>
<dbReference type="AlphaFoldDB" id="A0A542VZ85"/>
<feature type="transmembrane region" description="Helical" evidence="6">
    <location>
        <begin position="41"/>
        <end position="64"/>
    </location>
</feature>